<evidence type="ECO:0000256" key="13">
    <source>
        <dbReference type="ARBA" id="ARBA00029437"/>
    </source>
</evidence>
<feature type="binding site" evidence="15">
    <location>
        <position position="439"/>
    </location>
    <ligand>
        <name>Mg(2+)</name>
        <dbReference type="ChEBI" id="CHEBI:18420"/>
    </ligand>
</feature>
<evidence type="ECO:0000256" key="4">
    <source>
        <dbReference type="ARBA" id="ARBA00022714"/>
    </source>
</evidence>
<evidence type="ECO:0000256" key="3">
    <source>
        <dbReference type="ARBA" id="ARBA00022605"/>
    </source>
</evidence>
<feature type="active site" description="Proton acceptor" evidence="15">
    <location>
        <position position="465"/>
    </location>
</feature>
<dbReference type="PROSITE" id="PS00886">
    <property type="entry name" value="ILVD_EDD_1"/>
    <property type="match status" value="1"/>
</dbReference>
<sequence>MKSDLVKDGLKRAPNRALLKADGLTDDELGEPFIGVANGWNEVIPGHLHLRDIAEEVKTGISRGGGVGFEFGVPGVCDGIAMGHDGMRFSLPSREVIADSVELMAEAHKFDGLVLVASCDKILPGMLMGAARVDVPTVFVTGGPMAPGYYKKRDLTLISMFEGVGEFKSGKLSEDDLKGMEDNACPTCGSCQGMYTANTLSCLIEAMGLSLPGCGSSLAFSSRKRRIAKRSGERVVELVREGSSLSDFLDRDSLLNAVKVDLLLGGSTNTALHLPAIAREADARLELDDFDRLGEETPHIASMKPGGEYVMKDLDEAGGVPAVLKRAKSLLNDCRTVSGKSIYEIADEADLVRTEVINELSDPVHSEGGLAVLYGNLAPRGSVVKSAAVSEEMMEHKGPARIYSSEDEAVDAILNGEINKGEVVVIRYEGPKGGPGMPEMLSPTSALAGMGLEKSVALITDGRFSGGTRGPCIGHISPEASEKGPIAYIKEGDQIEISIPQRKLEVKLSNEELEQRKKEIQVKKPERKGLLSRYSKNALSADKGGGLKN</sequence>
<evidence type="ECO:0000256" key="5">
    <source>
        <dbReference type="ARBA" id="ARBA00022723"/>
    </source>
</evidence>
<dbReference type="EC" id="4.2.1.9" evidence="14 15"/>
<evidence type="ECO:0000256" key="16">
    <source>
        <dbReference type="SAM" id="MobiDB-lite"/>
    </source>
</evidence>
<dbReference type="InterPro" id="IPR042096">
    <property type="entry name" value="Dihydro-acid_dehy_C"/>
</dbReference>
<proteinExistence type="inferred from homology"/>
<evidence type="ECO:0000256" key="7">
    <source>
        <dbReference type="ARBA" id="ARBA00023004"/>
    </source>
</evidence>
<dbReference type="PANTHER" id="PTHR43661">
    <property type="entry name" value="D-XYLONATE DEHYDRATASE"/>
    <property type="match status" value="1"/>
</dbReference>
<dbReference type="InterPro" id="IPR000581">
    <property type="entry name" value="ILV_EDD_N"/>
</dbReference>
<evidence type="ECO:0000256" key="9">
    <source>
        <dbReference type="ARBA" id="ARBA00023239"/>
    </source>
</evidence>
<dbReference type="GO" id="GO:0000287">
    <property type="term" value="F:magnesium ion binding"/>
    <property type="evidence" value="ECO:0007669"/>
    <property type="project" value="UniProtKB-UniRule"/>
</dbReference>
<evidence type="ECO:0000313" key="20">
    <source>
        <dbReference type="Proteomes" id="UP000185744"/>
    </source>
</evidence>
<keyword evidence="10 15" id="KW-0100">Branched-chain amino acid biosynthesis</keyword>
<reference evidence="19" key="1">
    <citation type="submission" date="2016-12" db="EMBL/GenBank/DDBJ databases">
        <title>Discovery of methanogenic haloarchaea.</title>
        <authorList>
            <person name="Sorokin D.Y."/>
            <person name="Makarova K.S."/>
            <person name="Abbas B."/>
            <person name="Ferrer M."/>
            <person name="Golyshin P.N."/>
        </authorList>
    </citation>
    <scope>NUCLEOTIDE SEQUENCE [LARGE SCALE GENOMIC DNA]</scope>
    <source>
        <strain evidence="19">HMET1</strain>
    </source>
</reference>
<dbReference type="STRING" id="1903181.BTN85_1990"/>
<dbReference type="GO" id="GO:0009097">
    <property type="term" value="P:isoleucine biosynthetic process"/>
    <property type="evidence" value="ECO:0007669"/>
    <property type="project" value="UniProtKB-UniRule"/>
</dbReference>
<feature type="domain" description="Dihydroxy-acid/6-phosphogluconate dehydratase C-terminal" evidence="18">
    <location>
        <begin position="355"/>
        <end position="544"/>
    </location>
</feature>
<dbReference type="InterPro" id="IPR020558">
    <property type="entry name" value="DiOHA_6PGluconate_deHydtase_CS"/>
</dbReference>
<comment type="caution">
    <text evidence="15">Lacks conserved residue(s) required for the propagation of feature annotation.</text>
</comment>
<evidence type="ECO:0000256" key="6">
    <source>
        <dbReference type="ARBA" id="ARBA00022842"/>
    </source>
</evidence>
<evidence type="ECO:0000256" key="10">
    <source>
        <dbReference type="ARBA" id="ARBA00023304"/>
    </source>
</evidence>
<evidence type="ECO:0000256" key="2">
    <source>
        <dbReference type="ARBA" id="ARBA00006486"/>
    </source>
</evidence>
<dbReference type="GO" id="GO:0009099">
    <property type="term" value="P:L-valine biosynthetic process"/>
    <property type="evidence" value="ECO:0007669"/>
    <property type="project" value="UniProtKB-UniRule"/>
</dbReference>
<dbReference type="UniPathway" id="UPA00047">
    <property type="reaction ID" value="UER00057"/>
</dbReference>
<dbReference type="GO" id="GO:0005829">
    <property type="term" value="C:cytosol"/>
    <property type="evidence" value="ECO:0007669"/>
    <property type="project" value="TreeGrafter"/>
</dbReference>
<dbReference type="Pfam" id="PF24877">
    <property type="entry name" value="ILV_EDD_C"/>
    <property type="match status" value="1"/>
</dbReference>
<dbReference type="Proteomes" id="UP000185744">
    <property type="component" value="Unassembled WGS sequence"/>
</dbReference>
<evidence type="ECO:0000259" key="17">
    <source>
        <dbReference type="Pfam" id="PF00920"/>
    </source>
</evidence>
<dbReference type="AlphaFoldDB" id="A0A1Q6DSI9"/>
<dbReference type="InterPro" id="IPR056740">
    <property type="entry name" value="ILV_EDD_C"/>
</dbReference>
<comment type="catalytic activity">
    <reaction evidence="15">
        <text>(2R,3R)-2,3-dihydroxy-3-methylpentanoate = (S)-3-methyl-2-oxopentanoate + H2O</text>
        <dbReference type="Rhea" id="RHEA:27694"/>
        <dbReference type="ChEBI" id="CHEBI:15377"/>
        <dbReference type="ChEBI" id="CHEBI:35146"/>
        <dbReference type="ChEBI" id="CHEBI:49258"/>
        <dbReference type="EC" id="4.2.1.9"/>
    </reaction>
</comment>
<comment type="pathway">
    <text evidence="12 15">Amino-acid biosynthesis; L-valine biosynthesis; L-valine from pyruvate: step 3/4.</text>
</comment>
<evidence type="ECO:0000256" key="8">
    <source>
        <dbReference type="ARBA" id="ARBA00023014"/>
    </source>
</evidence>
<dbReference type="InParanoid" id="A0A1Q6DSI9"/>
<dbReference type="FunFam" id="3.50.30.80:FF:000001">
    <property type="entry name" value="Dihydroxy-acid dehydratase"/>
    <property type="match status" value="1"/>
</dbReference>
<comment type="pathway">
    <text evidence="13 15">Amino-acid biosynthesis; L-isoleucine biosynthesis; L-isoleucine from 2-oxobutanoate: step 3/4.</text>
</comment>
<keyword evidence="9 15" id="KW-0456">Lyase</keyword>
<keyword evidence="4 15" id="KW-0001">2Fe-2S</keyword>
<feature type="modified residue" description="N6-carboxylysine" evidence="15">
    <location>
        <position position="121"/>
    </location>
</feature>
<comment type="similarity">
    <text evidence="2 15">Belongs to the IlvD/Edd family.</text>
</comment>
<comment type="caution">
    <text evidence="19">The sequence shown here is derived from an EMBL/GenBank/DDBJ whole genome shotgun (WGS) entry which is preliminary data.</text>
</comment>
<evidence type="ECO:0000256" key="12">
    <source>
        <dbReference type="ARBA" id="ARBA00029436"/>
    </source>
</evidence>
<dbReference type="SUPFAM" id="SSF143975">
    <property type="entry name" value="IlvD/EDD N-terminal domain-like"/>
    <property type="match status" value="1"/>
</dbReference>
<keyword evidence="5 15" id="KW-0479">Metal-binding</keyword>
<gene>
    <name evidence="15" type="primary">ilvD</name>
    <name evidence="19" type="ORF">BTN85_1990</name>
</gene>
<keyword evidence="3 15" id="KW-0028">Amino-acid biosynthesis</keyword>
<protein>
    <recommendedName>
        <fullName evidence="14 15">Dihydroxy-acid dehydratase</fullName>
        <shortName evidence="15">DAD</shortName>
        <ecNumber evidence="14 15">4.2.1.9</ecNumber>
    </recommendedName>
</protein>
<feature type="binding site" evidence="15">
    <location>
        <position position="78"/>
    </location>
    <ligand>
        <name>Mg(2+)</name>
        <dbReference type="ChEBI" id="CHEBI:18420"/>
    </ligand>
</feature>
<dbReference type="GO" id="GO:0004160">
    <property type="term" value="F:dihydroxy-acid dehydratase activity"/>
    <property type="evidence" value="ECO:0007669"/>
    <property type="project" value="UniProtKB-UniRule"/>
</dbReference>
<dbReference type="PROSITE" id="PS00887">
    <property type="entry name" value="ILVD_EDD_2"/>
    <property type="match status" value="1"/>
</dbReference>
<evidence type="ECO:0000256" key="1">
    <source>
        <dbReference type="ARBA" id="ARBA00001946"/>
    </source>
</evidence>
<keyword evidence="7 15" id="KW-0408">Iron</keyword>
<organism evidence="19 20">
    <name type="scientific">Methanohalarchaeum thermophilum</name>
    <dbReference type="NCBI Taxonomy" id="1903181"/>
    <lineage>
        <taxon>Archaea</taxon>
        <taxon>Methanobacteriati</taxon>
        <taxon>Methanobacteriota</taxon>
        <taxon>Methanonatronarchaeia</taxon>
        <taxon>Methanonatronarchaeales</taxon>
        <taxon>Methanonatronarchaeaceae</taxon>
        <taxon>Candidatus Methanohalarchaeum</taxon>
    </lineage>
</organism>
<comment type="cofactor">
    <cofactor evidence="15">
        <name>[2Fe-2S] cluster</name>
        <dbReference type="ChEBI" id="CHEBI:190135"/>
    </cofactor>
    <text evidence="15">Binds 1 [2Fe-2S] cluster per subunit. This cluster acts as a Lewis acid cofactor.</text>
</comment>
<evidence type="ECO:0000256" key="11">
    <source>
        <dbReference type="ARBA" id="ARBA00029304"/>
    </source>
</evidence>
<comment type="cofactor">
    <cofactor evidence="1 15">
        <name>Mg(2+)</name>
        <dbReference type="ChEBI" id="CHEBI:18420"/>
    </cofactor>
</comment>
<dbReference type="InterPro" id="IPR037237">
    <property type="entry name" value="IlvD/EDD_N"/>
</dbReference>
<evidence type="ECO:0000256" key="15">
    <source>
        <dbReference type="HAMAP-Rule" id="MF_00012"/>
    </source>
</evidence>
<comment type="subunit">
    <text evidence="15">Homodimer.</text>
</comment>
<keyword evidence="6 15" id="KW-0460">Magnesium</keyword>
<dbReference type="Gene3D" id="3.50.30.80">
    <property type="entry name" value="IlvD/EDD C-terminal domain-like"/>
    <property type="match status" value="1"/>
</dbReference>
<comment type="function">
    <text evidence="15">Functions in the biosynthesis of branched-chain amino acids. Catalyzes the dehydration of (2R,3R)-2,3-dihydroxy-3-methylpentanoate (2,3-dihydroxy-3-methylvalerate) into 2-oxo-3-methylpentanoate (2-oxo-3-methylvalerate) and of (2R)-2,3-dihydroxy-3-methylbutanoate (2,3-dihydroxyisovalerate) into 2-oxo-3-methylbutanoate (2-oxoisovalerate), the penultimate precursor to L-isoleucine and L-valine, respectively.</text>
</comment>
<comment type="catalytic activity">
    <reaction evidence="11">
        <text>(2R)-2,3-dihydroxy-3-methylbutanoate = 3-methyl-2-oxobutanoate + H2O</text>
        <dbReference type="Rhea" id="RHEA:24809"/>
        <dbReference type="ChEBI" id="CHEBI:11851"/>
        <dbReference type="ChEBI" id="CHEBI:15377"/>
        <dbReference type="ChEBI" id="CHEBI:49072"/>
        <dbReference type="EC" id="4.2.1.9"/>
    </reaction>
    <physiologicalReaction direction="left-to-right" evidence="11">
        <dbReference type="Rhea" id="RHEA:24810"/>
    </physiologicalReaction>
</comment>
<dbReference type="GO" id="GO:0051537">
    <property type="term" value="F:2 iron, 2 sulfur cluster binding"/>
    <property type="evidence" value="ECO:0007669"/>
    <property type="project" value="UniProtKB-UniRule"/>
</dbReference>
<dbReference type="HAMAP" id="MF_00012">
    <property type="entry name" value="IlvD"/>
    <property type="match status" value="1"/>
</dbReference>
<evidence type="ECO:0000313" key="19">
    <source>
        <dbReference type="EMBL" id="OKY77340.1"/>
    </source>
</evidence>
<feature type="binding site" evidence="15">
    <location>
        <position position="120"/>
    </location>
    <ligand>
        <name>Mg(2+)</name>
        <dbReference type="ChEBI" id="CHEBI:18420"/>
    </ligand>
</feature>
<name>A0A1Q6DSI9_METT1</name>
<dbReference type="FunCoup" id="A0A1Q6DSI9">
    <property type="interactions" value="161"/>
</dbReference>
<feature type="binding site" description="via carbamate group" evidence="15">
    <location>
        <position position="121"/>
    </location>
    <ligand>
        <name>Mg(2+)</name>
        <dbReference type="ChEBI" id="CHEBI:18420"/>
    </ligand>
</feature>
<feature type="domain" description="Dihydroxy-acid/6-phosphogluconate dehydratase N-terminal" evidence="17">
    <location>
        <begin position="32"/>
        <end position="344"/>
    </location>
</feature>
<dbReference type="NCBIfam" id="TIGR00110">
    <property type="entry name" value="ilvD"/>
    <property type="match status" value="1"/>
</dbReference>
<keyword evidence="8 15" id="KW-0411">Iron-sulfur</keyword>
<accession>A0A1Q6DSI9</accession>
<dbReference type="EMBL" id="MSDW01000002">
    <property type="protein sequence ID" value="OKY77340.1"/>
    <property type="molecule type" value="Genomic_DNA"/>
</dbReference>
<dbReference type="SUPFAM" id="SSF52016">
    <property type="entry name" value="LeuD/IlvD-like"/>
    <property type="match status" value="1"/>
</dbReference>
<evidence type="ECO:0000259" key="18">
    <source>
        <dbReference type="Pfam" id="PF24877"/>
    </source>
</evidence>
<keyword evidence="20" id="KW-1185">Reference proteome</keyword>
<evidence type="ECO:0000256" key="14">
    <source>
        <dbReference type="ARBA" id="ARBA00029490"/>
    </source>
</evidence>
<dbReference type="NCBIfam" id="NF002068">
    <property type="entry name" value="PRK00911.1"/>
    <property type="match status" value="1"/>
</dbReference>
<dbReference type="Pfam" id="PF00920">
    <property type="entry name" value="ILVD_EDD_N"/>
    <property type="match status" value="1"/>
</dbReference>
<dbReference type="PANTHER" id="PTHR43661:SF3">
    <property type="entry name" value="D-XYLONATE DEHYDRATASE YAGF-RELATED"/>
    <property type="match status" value="1"/>
</dbReference>
<dbReference type="InterPro" id="IPR004404">
    <property type="entry name" value="DihydroxyA_deHydtase"/>
</dbReference>
<feature type="region of interest" description="Disordered" evidence="16">
    <location>
        <begin position="524"/>
        <end position="549"/>
    </location>
</feature>
<dbReference type="UniPathway" id="UPA00049">
    <property type="reaction ID" value="UER00061"/>
</dbReference>